<organism evidence="7 8">
    <name type="scientific">Cinara cedri</name>
    <dbReference type="NCBI Taxonomy" id="506608"/>
    <lineage>
        <taxon>Eukaryota</taxon>
        <taxon>Metazoa</taxon>
        <taxon>Ecdysozoa</taxon>
        <taxon>Arthropoda</taxon>
        <taxon>Hexapoda</taxon>
        <taxon>Insecta</taxon>
        <taxon>Pterygota</taxon>
        <taxon>Neoptera</taxon>
        <taxon>Paraneoptera</taxon>
        <taxon>Hemiptera</taxon>
        <taxon>Sternorrhyncha</taxon>
        <taxon>Aphidomorpha</taxon>
        <taxon>Aphidoidea</taxon>
        <taxon>Aphididae</taxon>
        <taxon>Lachninae</taxon>
        <taxon>Cinara</taxon>
    </lineage>
</organism>
<dbReference type="EMBL" id="CABPRJ010001894">
    <property type="protein sequence ID" value="VVC39265.1"/>
    <property type="molecule type" value="Genomic_DNA"/>
</dbReference>
<evidence type="ECO:0000313" key="7">
    <source>
        <dbReference type="EMBL" id="VVC39265.1"/>
    </source>
</evidence>
<evidence type="ECO:0000256" key="5">
    <source>
        <dbReference type="ARBA" id="ARBA00023273"/>
    </source>
</evidence>
<protein>
    <submittedName>
        <fullName evidence="7">Uncharacterized protein</fullName>
    </submittedName>
</protein>
<evidence type="ECO:0000256" key="6">
    <source>
        <dbReference type="ARBA" id="ARBA00038014"/>
    </source>
</evidence>
<keyword evidence="3" id="KW-0963">Cytoplasm</keyword>
<accession>A0A5E4N3M1</accession>
<proteinExistence type="inferred from homology"/>
<keyword evidence="8" id="KW-1185">Reference proteome</keyword>
<evidence type="ECO:0000256" key="2">
    <source>
        <dbReference type="ARBA" id="ARBA00004245"/>
    </source>
</evidence>
<dbReference type="AlphaFoldDB" id="A0A5E4N3M1"/>
<dbReference type="PANTHER" id="PTHR20899">
    <property type="entry name" value="PIERCE HOMOLOG"/>
    <property type="match status" value="1"/>
</dbReference>
<evidence type="ECO:0000256" key="4">
    <source>
        <dbReference type="ARBA" id="ARBA00023212"/>
    </source>
</evidence>
<evidence type="ECO:0000313" key="8">
    <source>
        <dbReference type="Proteomes" id="UP000325440"/>
    </source>
</evidence>
<keyword evidence="4" id="KW-0206">Cytoskeleton</keyword>
<keyword evidence="5" id="KW-0966">Cell projection</keyword>
<dbReference type="GO" id="GO:0005879">
    <property type="term" value="C:axonemal microtubule"/>
    <property type="evidence" value="ECO:0007669"/>
    <property type="project" value="InterPro"/>
</dbReference>
<dbReference type="OrthoDB" id="546383at2759"/>
<dbReference type="InterPro" id="IPR026507">
    <property type="entry name" value="PIRC1/2"/>
</dbReference>
<dbReference type="GO" id="GO:0035082">
    <property type="term" value="P:axoneme assembly"/>
    <property type="evidence" value="ECO:0007669"/>
    <property type="project" value="InterPro"/>
</dbReference>
<evidence type="ECO:0000256" key="1">
    <source>
        <dbReference type="ARBA" id="ARBA00004138"/>
    </source>
</evidence>
<name>A0A5E4N3M1_9HEMI</name>
<comment type="similarity">
    <text evidence="6">Belongs to the PIERCE1 family.</text>
</comment>
<dbReference type="PANTHER" id="PTHR20899:SF1">
    <property type="entry name" value="PIERCER OF MICROTUBULE WALL 1 PROTEIN"/>
    <property type="match status" value="1"/>
</dbReference>
<sequence length="91" mass="10697">MDKVDGSKVQEKTSDHYKTHNLPIRFECPGLQDYSTTRKIPPNPFYVTTSNDYGLYSPTVHTVRKCYYGKPQRFGQEQFVRGMYRDHSLNM</sequence>
<gene>
    <name evidence="7" type="ORF">CINCED_3A017173</name>
</gene>
<evidence type="ECO:0000256" key="3">
    <source>
        <dbReference type="ARBA" id="ARBA00022490"/>
    </source>
</evidence>
<comment type="subcellular location">
    <subcellularLocation>
        <location evidence="1">Cell projection</location>
        <location evidence="1">Cilium</location>
    </subcellularLocation>
    <subcellularLocation>
        <location evidence="2">Cytoplasm</location>
        <location evidence="2">Cytoskeleton</location>
    </subcellularLocation>
</comment>
<dbReference type="Proteomes" id="UP000325440">
    <property type="component" value="Unassembled WGS sequence"/>
</dbReference>
<dbReference type="Pfam" id="PF14892">
    <property type="entry name" value="PIRC1_2"/>
    <property type="match status" value="1"/>
</dbReference>
<reference evidence="7 8" key="1">
    <citation type="submission" date="2019-08" db="EMBL/GenBank/DDBJ databases">
        <authorList>
            <person name="Alioto T."/>
            <person name="Alioto T."/>
            <person name="Gomez Garrido J."/>
        </authorList>
    </citation>
    <scope>NUCLEOTIDE SEQUENCE [LARGE SCALE GENOMIC DNA]</scope>
</reference>